<protein>
    <submittedName>
        <fullName evidence="3">Uncharacterized protein</fullName>
    </submittedName>
</protein>
<proteinExistence type="predicted"/>
<reference evidence="2 4" key="1">
    <citation type="submission" date="2020-01" db="EMBL/GenBank/DDBJ databases">
        <title>the WGS Modestobacter muralis CPCC 204518.</title>
        <authorList>
            <person name="Jiang Z."/>
        </authorList>
    </citation>
    <scope>NUCLEOTIDE SEQUENCE [LARGE SCALE GENOMIC DNA]</scope>
    <source>
        <strain evidence="2 4">DSM 100205</strain>
    </source>
</reference>
<evidence type="ECO:0000256" key="1">
    <source>
        <dbReference type="SAM" id="Phobius"/>
    </source>
</evidence>
<keyword evidence="1" id="KW-0812">Transmembrane</keyword>
<dbReference type="EMBL" id="JAAGWB010000066">
    <property type="protein sequence ID" value="NEN53305.1"/>
    <property type="molecule type" value="Genomic_DNA"/>
</dbReference>
<dbReference type="AlphaFoldDB" id="A0A6P0HCV2"/>
<comment type="caution">
    <text evidence="3">The sequence shown here is derived from an EMBL/GenBank/DDBJ whole genome shotgun (WGS) entry which is preliminary data.</text>
</comment>
<gene>
    <name evidence="3" type="ORF">G3R41_20585</name>
    <name evidence="2" type="ORF">GCU67_19870</name>
</gene>
<dbReference type="Proteomes" id="UP000471152">
    <property type="component" value="Unassembled WGS sequence"/>
</dbReference>
<sequence>MVVQSSHWSSGRAVLVSAAIAGATGAATGAISLGSAFDLAARSFFGSRGGLVVGAAFGALASSSALLLTWLLERSGVRRSSVLRLAFVLCGTAIAALSVVPLLSGAWVARHSIRVPG</sequence>
<evidence type="ECO:0000313" key="5">
    <source>
        <dbReference type="Proteomes" id="UP000471152"/>
    </source>
</evidence>
<evidence type="ECO:0000313" key="2">
    <source>
        <dbReference type="EMBL" id="NEK96405.1"/>
    </source>
</evidence>
<accession>A0A6P0HCV2</accession>
<dbReference type="EMBL" id="JAAGWH010000063">
    <property type="protein sequence ID" value="NEK96405.1"/>
    <property type="molecule type" value="Genomic_DNA"/>
</dbReference>
<keyword evidence="4" id="KW-1185">Reference proteome</keyword>
<keyword evidence="1" id="KW-0472">Membrane</keyword>
<feature type="transmembrane region" description="Helical" evidence="1">
    <location>
        <begin position="85"/>
        <end position="109"/>
    </location>
</feature>
<feature type="transmembrane region" description="Helical" evidence="1">
    <location>
        <begin position="52"/>
        <end position="73"/>
    </location>
</feature>
<evidence type="ECO:0000313" key="4">
    <source>
        <dbReference type="Proteomes" id="UP000468828"/>
    </source>
</evidence>
<dbReference type="RefSeq" id="WP_163613097.1">
    <property type="nucleotide sequence ID" value="NZ_JAAGWB010000066.1"/>
</dbReference>
<organism evidence="3 5">
    <name type="scientific">Modestobacter muralis</name>
    <dbReference type="NCBI Taxonomy" id="1608614"/>
    <lineage>
        <taxon>Bacteria</taxon>
        <taxon>Bacillati</taxon>
        <taxon>Actinomycetota</taxon>
        <taxon>Actinomycetes</taxon>
        <taxon>Geodermatophilales</taxon>
        <taxon>Geodermatophilaceae</taxon>
        <taxon>Modestobacter</taxon>
    </lineage>
</organism>
<evidence type="ECO:0000313" key="3">
    <source>
        <dbReference type="EMBL" id="NEN53305.1"/>
    </source>
</evidence>
<dbReference type="Proteomes" id="UP000468828">
    <property type="component" value="Unassembled WGS sequence"/>
</dbReference>
<reference evidence="3 5" key="2">
    <citation type="submission" date="2020-02" db="EMBL/GenBank/DDBJ databases">
        <title>The WGS of Modestobacter muralis DSM 100205.</title>
        <authorList>
            <person name="Jiang Z."/>
        </authorList>
    </citation>
    <scope>NUCLEOTIDE SEQUENCE [LARGE SCALE GENOMIC DNA]</scope>
    <source>
        <strain evidence="3 5">DSM 100205</strain>
    </source>
</reference>
<name>A0A6P0HCV2_9ACTN</name>
<keyword evidence="1" id="KW-1133">Transmembrane helix</keyword>